<keyword evidence="3" id="KW-1185">Reference proteome</keyword>
<name>A0A9X2BU44_9BACL</name>
<dbReference type="EMBL" id="JALPRK010000039">
    <property type="protein sequence ID" value="MCK8490130.1"/>
    <property type="molecule type" value="Genomic_DNA"/>
</dbReference>
<dbReference type="RefSeq" id="WP_248554089.1">
    <property type="nucleotide sequence ID" value="NZ_JALPRK010000039.1"/>
</dbReference>
<proteinExistence type="predicted"/>
<evidence type="ECO:0000313" key="2">
    <source>
        <dbReference type="EMBL" id="MCK8490130.1"/>
    </source>
</evidence>
<evidence type="ECO:0000256" key="1">
    <source>
        <dbReference type="SAM" id="MobiDB-lite"/>
    </source>
</evidence>
<organism evidence="2 3">
    <name type="scientific">Paenibacillus mellifer</name>
    <dbReference type="NCBI Taxonomy" id="2937794"/>
    <lineage>
        <taxon>Bacteria</taxon>
        <taxon>Bacillati</taxon>
        <taxon>Bacillota</taxon>
        <taxon>Bacilli</taxon>
        <taxon>Bacillales</taxon>
        <taxon>Paenibacillaceae</taxon>
        <taxon>Paenibacillus</taxon>
    </lineage>
</organism>
<gene>
    <name evidence="2" type="ORF">M0651_23485</name>
</gene>
<protein>
    <submittedName>
        <fullName evidence="2">Uncharacterized protein</fullName>
    </submittedName>
</protein>
<feature type="region of interest" description="Disordered" evidence="1">
    <location>
        <begin position="1"/>
        <end position="58"/>
    </location>
</feature>
<sequence length="58" mass="6425">MDGNKAIDQAAPETKKRISDSPAWKYWSHEEGFGPQRQPSSTAVRQEGAAIRRLDGTP</sequence>
<dbReference type="Proteomes" id="UP001139534">
    <property type="component" value="Unassembled WGS sequence"/>
</dbReference>
<accession>A0A9X2BU44</accession>
<dbReference type="AlphaFoldDB" id="A0A9X2BU44"/>
<evidence type="ECO:0000313" key="3">
    <source>
        <dbReference type="Proteomes" id="UP001139534"/>
    </source>
</evidence>
<reference evidence="2" key="1">
    <citation type="submission" date="2022-04" db="EMBL/GenBank/DDBJ databases">
        <authorList>
            <person name="Seo M.-J."/>
        </authorList>
    </citation>
    <scope>NUCLEOTIDE SEQUENCE</scope>
    <source>
        <strain evidence="2">MBLB2552</strain>
    </source>
</reference>
<comment type="caution">
    <text evidence="2">The sequence shown here is derived from an EMBL/GenBank/DDBJ whole genome shotgun (WGS) entry which is preliminary data.</text>
</comment>